<proteinExistence type="predicted"/>
<sequence length="206" mass="23026">MTKQPHIFRNAHQRRSAFTLFEMLLVLALLLVLVSVVWPAVMRISSSNRLRQSMQDVNSVFAAARIRAIEHGVNYHVYLELGGNQYLIVPVDQSLLGLNTDESGSTTAGTSDAFIVGELPEEFQFSKTVSATVTESMIPFEWLSGLPNAKDLRWVESSFPITFYPDGTAALDLQHDILKKEQKVARIELRGLTGNTTISYQQEKSP</sequence>
<evidence type="ECO:0000313" key="4">
    <source>
        <dbReference type="Proteomes" id="UP000322887"/>
    </source>
</evidence>
<dbReference type="EMBL" id="DQAY01000118">
    <property type="protein sequence ID" value="HCO25160.1"/>
    <property type="molecule type" value="Genomic_DNA"/>
</dbReference>
<evidence type="ECO:0000313" key="2">
    <source>
        <dbReference type="EMBL" id="QEG19289.1"/>
    </source>
</evidence>
<protein>
    <submittedName>
        <fullName evidence="1">Prepilin-type N-terminal cleavage/methylation domain-containing protein</fullName>
    </submittedName>
</protein>
<keyword evidence="4" id="KW-1185">Reference proteome</keyword>
<evidence type="ECO:0000313" key="1">
    <source>
        <dbReference type="EMBL" id="HCO25160.1"/>
    </source>
</evidence>
<dbReference type="GeneID" id="98649627"/>
<dbReference type="Pfam" id="PF07963">
    <property type="entry name" value="N_methyl"/>
    <property type="match status" value="1"/>
</dbReference>
<dbReference type="EMBL" id="CP042910">
    <property type="protein sequence ID" value="QEG19289.1"/>
    <property type="molecule type" value="Genomic_DNA"/>
</dbReference>
<gene>
    <name evidence="1" type="ORF">DIT97_19820</name>
    <name evidence="2" type="ORF">GmarT_51870</name>
</gene>
<dbReference type="NCBIfam" id="TIGR02532">
    <property type="entry name" value="IV_pilin_GFxxxE"/>
    <property type="match status" value="1"/>
</dbReference>
<dbReference type="RefSeq" id="WP_044239625.1">
    <property type="nucleotide sequence ID" value="NZ_CP036341.1"/>
</dbReference>
<dbReference type="InterPro" id="IPR012902">
    <property type="entry name" value="N_methyl_site"/>
</dbReference>
<dbReference type="SUPFAM" id="SSF54523">
    <property type="entry name" value="Pili subunits"/>
    <property type="match status" value="1"/>
</dbReference>
<reference evidence="1 3" key="1">
    <citation type="journal article" date="2018" name="Nat. Biotechnol.">
        <title>A standardized bacterial taxonomy based on genome phylogeny substantially revises the tree of life.</title>
        <authorList>
            <person name="Parks D.H."/>
            <person name="Chuvochina M."/>
            <person name="Waite D.W."/>
            <person name="Rinke C."/>
            <person name="Skarshewski A."/>
            <person name="Chaumeil P.A."/>
            <person name="Hugenholtz P."/>
        </authorList>
    </citation>
    <scope>NUCLEOTIDE SEQUENCE [LARGE SCALE GENOMIC DNA]</scope>
    <source>
        <strain evidence="1">UBA9375</strain>
    </source>
</reference>
<dbReference type="Proteomes" id="UP000263642">
    <property type="component" value="Unassembled WGS sequence"/>
</dbReference>
<reference evidence="2 4" key="2">
    <citation type="submission" date="2019-08" db="EMBL/GenBank/DDBJ databases">
        <title>Deep-cultivation of Planctomycetes and their phenomic and genomic characterization uncovers novel biology.</title>
        <authorList>
            <person name="Wiegand S."/>
            <person name="Jogler M."/>
            <person name="Boedeker C."/>
            <person name="Pinto D."/>
            <person name="Vollmers J."/>
            <person name="Rivas-Marin E."/>
            <person name="Kohn T."/>
            <person name="Peeters S.H."/>
            <person name="Heuer A."/>
            <person name="Rast P."/>
            <person name="Oberbeckmann S."/>
            <person name="Bunk B."/>
            <person name="Jeske O."/>
            <person name="Meyerdierks A."/>
            <person name="Storesund J.E."/>
            <person name="Kallscheuer N."/>
            <person name="Luecker S."/>
            <person name="Lage O.M."/>
            <person name="Pohl T."/>
            <person name="Merkel B.J."/>
            <person name="Hornburger P."/>
            <person name="Mueller R.-W."/>
            <person name="Bruemmer F."/>
            <person name="Labrenz M."/>
            <person name="Spormann A.M."/>
            <person name="Op den Camp H."/>
            <person name="Overmann J."/>
            <person name="Amann R."/>
            <person name="Jetten M.S.M."/>
            <person name="Mascher T."/>
            <person name="Medema M.H."/>
            <person name="Devos D.P."/>
            <person name="Kaster A.-K."/>
            <person name="Ovreas L."/>
            <person name="Rohde M."/>
            <person name="Galperin M.Y."/>
            <person name="Jogler C."/>
        </authorList>
    </citation>
    <scope>NUCLEOTIDE SEQUENCE [LARGE SCALE GENOMIC DNA]</scope>
    <source>
        <strain evidence="2 4">DSM 8797</strain>
    </source>
</reference>
<evidence type="ECO:0000313" key="3">
    <source>
        <dbReference type="Proteomes" id="UP000263642"/>
    </source>
</evidence>
<dbReference type="AlphaFoldDB" id="A0A3D3RC33"/>
<name>A0A3D3RC33_9PLAN</name>
<dbReference type="Proteomes" id="UP000322887">
    <property type="component" value="Chromosome"/>
</dbReference>
<accession>A0A3D3RC33</accession>
<organism evidence="1 3">
    <name type="scientific">Gimesia maris</name>
    <dbReference type="NCBI Taxonomy" id="122"/>
    <lineage>
        <taxon>Bacteria</taxon>
        <taxon>Pseudomonadati</taxon>
        <taxon>Planctomycetota</taxon>
        <taxon>Planctomycetia</taxon>
        <taxon>Planctomycetales</taxon>
        <taxon>Planctomycetaceae</taxon>
        <taxon>Gimesia</taxon>
    </lineage>
</organism>
<dbReference type="InterPro" id="IPR045584">
    <property type="entry name" value="Pilin-like"/>
</dbReference>